<evidence type="ECO:0000256" key="2">
    <source>
        <dbReference type="ARBA" id="ARBA00023180"/>
    </source>
</evidence>
<keyword evidence="4" id="KW-0472">Membrane</keyword>
<evidence type="ECO:0008006" key="7">
    <source>
        <dbReference type="Google" id="ProtNLM"/>
    </source>
</evidence>
<dbReference type="Proteomes" id="UP001301350">
    <property type="component" value="Unassembled WGS sequence"/>
</dbReference>
<keyword evidence="2" id="KW-0325">Glycoprotein</keyword>
<feature type="compositionally biased region" description="Polar residues" evidence="3">
    <location>
        <begin position="173"/>
        <end position="186"/>
    </location>
</feature>
<dbReference type="GO" id="GO:0016787">
    <property type="term" value="F:hydrolase activity"/>
    <property type="evidence" value="ECO:0007669"/>
    <property type="project" value="UniProtKB-KW"/>
</dbReference>
<name>A0AAV9J0J1_CYACA</name>
<sequence length="622" mass="69052">MDSGREEKRSLLRDGRDDVGISVCREPGDGRQRRLGGTRRWTRQLSFAFVGSLLLATFLSISLARHRDASPISLLAAHRGGGAQRACDRFYSSQRTLGRPPSTSPQLGGDSGHEREQYVAPCPCGMGRTHLRECDTFLWIGDLHVDLHFDPRVPATGSNGTGVCRQSGIPTDPMSTTDMSEATSSPFGYGRVGCDPPPRLLHSLMQAMRAADPHPAFVLVTGDLSAHAMPNRTAVLHNLRYVTAALHEGLCGGKGRDAPSDVPCRFAVALGNMDVFPDNYIEEGNASDTVEGAADVDTDDPVVHLRDIYRIYTDAGLIDADDATVRQTFLRGGYYRAYDDANVRVLVLNTLYYTVARVFRREMQSTADQQAPGHRPFATIPCAARMSRRTGVADDPAGQLEWLRTELADARRRERAVLLASHVAPGDKDGAPNWCAHYAEAYARILSEFRDVMAMQFFGDHTRDEWRAWRPVGARRGESETAIPALIHPGLTPRKRRFGAPVFRNVFFGKGIGSGRWQHANISPATVVLDYYSWAFPLADTAMRRAMLPPPLRDRPKWRWRYSFCQQYGVADMSPEGMTELARRMAHNDTLLQAYLLRMNDGYEGDIDFDQALLGVKLLDAV</sequence>
<gene>
    <name evidence="5" type="ORF">CDCA_CDCA14G3869</name>
</gene>
<keyword evidence="1" id="KW-0378">Hydrolase</keyword>
<dbReference type="EMBL" id="JANCYW010000014">
    <property type="protein sequence ID" value="KAK4537844.1"/>
    <property type="molecule type" value="Genomic_DNA"/>
</dbReference>
<keyword evidence="6" id="KW-1185">Reference proteome</keyword>
<reference evidence="5 6" key="1">
    <citation type="submission" date="2022-07" db="EMBL/GenBank/DDBJ databases">
        <title>Genome-wide signatures of adaptation to extreme environments.</title>
        <authorList>
            <person name="Cho C.H."/>
            <person name="Yoon H.S."/>
        </authorList>
    </citation>
    <scope>NUCLEOTIDE SEQUENCE [LARGE SCALE GENOMIC DNA]</scope>
    <source>
        <strain evidence="5 6">DBV 063 E5</strain>
    </source>
</reference>
<dbReference type="PANTHER" id="PTHR10340">
    <property type="entry name" value="SPHINGOMYELIN PHOSPHODIESTERASE"/>
    <property type="match status" value="1"/>
</dbReference>
<protein>
    <recommendedName>
        <fullName evidence="7">Calcineurin-like phosphoesterase domain-containing protein</fullName>
    </recommendedName>
</protein>
<dbReference type="AlphaFoldDB" id="A0AAV9J0J1"/>
<evidence type="ECO:0000313" key="5">
    <source>
        <dbReference type="EMBL" id="KAK4537844.1"/>
    </source>
</evidence>
<feature type="region of interest" description="Disordered" evidence="3">
    <location>
        <begin position="93"/>
        <end position="115"/>
    </location>
</feature>
<feature type="region of interest" description="Disordered" evidence="3">
    <location>
        <begin position="158"/>
        <end position="189"/>
    </location>
</feature>
<accession>A0AAV9J0J1</accession>
<comment type="caution">
    <text evidence="5">The sequence shown here is derived from an EMBL/GenBank/DDBJ whole genome shotgun (WGS) entry which is preliminary data.</text>
</comment>
<feature type="transmembrane region" description="Helical" evidence="4">
    <location>
        <begin position="45"/>
        <end position="64"/>
    </location>
</feature>
<evidence type="ECO:0000256" key="4">
    <source>
        <dbReference type="SAM" id="Phobius"/>
    </source>
</evidence>
<evidence type="ECO:0000313" key="6">
    <source>
        <dbReference type="Proteomes" id="UP001301350"/>
    </source>
</evidence>
<dbReference type="PANTHER" id="PTHR10340:SF57">
    <property type="entry name" value="METALLOPHOS DOMAIN-CONTAINING PROTEIN"/>
    <property type="match status" value="1"/>
</dbReference>
<evidence type="ECO:0000256" key="1">
    <source>
        <dbReference type="ARBA" id="ARBA00022801"/>
    </source>
</evidence>
<dbReference type="Gene3D" id="3.60.21.10">
    <property type="match status" value="1"/>
</dbReference>
<keyword evidence="4" id="KW-0812">Transmembrane</keyword>
<evidence type="ECO:0000256" key="3">
    <source>
        <dbReference type="SAM" id="MobiDB-lite"/>
    </source>
</evidence>
<keyword evidence="4" id="KW-1133">Transmembrane helix</keyword>
<dbReference type="SUPFAM" id="SSF56300">
    <property type="entry name" value="Metallo-dependent phosphatases"/>
    <property type="match status" value="1"/>
</dbReference>
<organism evidence="5 6">
    <name type="scientific">Cyanidium caldarium</name>
    <name type="common">Red alga</name>
    <dbReference type="NCBI Taxonomy" id="2771"/>
    <lineage>
        <taxon>Eukaryota</taxon>
        <taxon>Rhodophyta</taxon>
        <taxon>Bangiophyceae</taxon>
        <taxon>Cyanidiales</taxon>
        <taxon>Cyanidiaceae</taxon>
        <taxon>Cyanidium</taxon>
    </lineage>
</organism>
<dbReference type="InterPro" id="IPR029052">
    <property type="entry name" value="Metallo-depent_PP-like"/>
</dbReference>
<proteinExistence type="predicted"/>